<reference evidence="14 15" key="1">
    <citation type="submission" date="2016-11" db="EMBL/GenBank/DDBJ databases">
        <authorList>
            <person name="Jaros S."/>
            <person name="Januszkiewicz K."/>
            <person name="Wedrychowicz H."/>
        </authorList>
    </citation>
    <scope>NUCLEOTIDE SEQUENCE [LARGE SCALE GENOMIC DNA]</scope>
    <source>
        <strain evidence="14">NCIMB 2154T</strain>
    </source>
</reference>
<comment type="subunit">
    <text evidence="11 12">Monomer. Binds crRNA and tracrRNA.</text>
</comment>
<dbReference type="Pfam" id="PF13395">
    <property type="entry name" value="HNH_4"/>
    <property type="match status" value="1"/>
</dbReference>
<evidence type="ECO:0000256" key="11">
    <source>
        <dbReference type="ARBA" id="ARBA00046380"/>
    </source>
</evidence>
<dbReference type="Pfam" id="PF18470">
    <property type="entry name" value="Cas9_a"/>
    <property type="match status" value="1"/>
</dbReference>
<comment type="caution">
    <text evidence="12">Lacks conserved residue(s) required for the propagation of feature annotation.</text>
</comment>
<keyword evidence="10" id="KW-0464">Manganese</keyword>
<evidence type="ECO:0000256" key="3">
    <source>
        <dbReference type="ARBA" id="ARBA00022723"/>
    </source>
</evidence>
<evidence type="ECO:0000256" key="1">
    <source>
        <dbReference type="ARBA" id="ARBA00001946"/>
    </source>
</evidence>
<feature type="active site" description="Proton acceptor for HNH nuclease domain" evidence="12">
    <location>
        <position position="650"/>
    </location>
</feature>
<sequence>MSTILGLDLGTNSIGWALINNTTSKIIGVGSRVFSEGVVDLGGGEGKEMSKNASRTVARGVRRQLFRRRLRKRYLLKELAKHQLCPIAPEALENWNQTTVFDTEVLKKWFQLNPYELRAKAIKAPISLHEIGRIFYHMIQRRGFLSNSRSAGAATKETSAIFKGDLKQEKVGIASTQQSIAQSITLGSYLHTIQPKEHAPYVKKVARIRNRYTTRQMYIDEFEMIWEFQKQFHAVLTNSLKTHLGGRKKDGYKKDGILFHQRPLRSQKHLVGNCTLEPKKTKASISSIPFEYFRIYQWINTLACDFNGNHHPISQKERHQIITLLLSAEKVAFKKIRKAIGKTEKEYQFNYKDDAIIYGTHTISNLSNKKFFGKQWFNFTQEEQENIWHILSFFDDREKLKNYAMTHWQFTEEKAIKISKFNLKEGYANLSRKAINGILPFLKEGFMYDVAVALAGVKNALGNTWQTHQEFVKNNVPEIVRANIKGGYLAPLKKMLAATLACTPTQLKKLYHHSSAIKATTIAPKLPVGDIADKEIQKIKNPIVIKALFEVRKLVNELITTYGKPDEIKIELARDLKTSKKNRYEIRKQQQFLEKENNRIQKELENLAQRATPTNILKYKLWEECNHTCPYTNTKIPIHKLFTGEIQIEHIYPWSRSLNDSFMNKTLCYANENRAKKNKTPYEFYHDEQGEEKWAQVKQQALACFKNKYPNYPNAYNKFKHFVQKKREEDFVSRQLNDTRYISKEAKNYLSKISNNVLVASGQATAALRHHWGLNSILNEVENAKTRHDHRHHAIDALVMACITAGHVQALSQWNRYDRNYELKDFAMPWPSFRVDAAVAITGILVSHKKEKKLLTVRKHTVIKNGQPYTNKGIAARGLLHKESVYGKRKAPGKEEAYHIRKPIESITTEKKLEKVVDPTIKNLIFKRIQKLGGFVKGKIPSETFYKLAENGQRVPQIFLPNKNGAPVPIKKVRIREVIGKAVPLKNTVNQYVNPKNNHHILIYKNAKGIMEEEVVSFWEAVERKKQEIDVFKMPKKGKEKLAILQKNDMFVLGLDIETVEEAWQDNSLLKEHLYKVQKISSKDYSFRKHSDARPDEAAKKEYIRITSLGEGKKGWKTMNPIKVKLNSIGKIVKA</sequence>
<dbReference type="InterPro" id="IPR041383">
    <property type="entry name" value="RuvC_III"/>
</dbReference>
<dbReference type="GeneID" id="47723482"/>
<dbReference type="EMBL" id="LT634361">
    <property type="protein sequence ID" value="SFZ83298.1"/>
    <property type="molecule type" value="Genomic_DNA"/>
</dbReference>
<keyword evidence="2 12" id="KW-0540">Nuclease</keyword>
<dbReference type="Proteomes" id="UP000231564">
    <property type="component" value="Chromosome MARIT"/>
</dbReference>
<evidence type="ECO:0000313" key="14">
    <source>
        <dbReference type="EMBL" id="SFZ83298.1"/>
    </source>
</evidence>
<dbReference type="GO" id="GO:0004519">
    <property type="term" value="F:endonuclease activity"/>
    <property type="evidence" value="ECO:0007669"/>
    <property type="project" value="UniProtKB-UniRule"/>
</dbReference>
<dbReference type="GO" id="GO:0003723">
    <property type="term" value="F:RNA binding"/>
    <property type="evidence" value="ECO:0007669"/>
    <property type="project" value="UniProtKB-UniRule"/>
</dbReference>
<keyword evidence="9 12" id="KW-0238">DNA-binding</keyword>
<keyword evidence="5 12" id="KW-0378">Hydrolase</keyword>
<gene>
    <name evidence="12 14" type="primary">cas9</name>
    <name evidence="14" type="ORF">MARIT_1996</name>
</gene>
<comment type="domain">
    <text evidence="12">Has 2 endonuclease domains. The discontinuous RuvC-like domain cleaves the target DNA noncomplementary to crRNA while the HNH nuclease domain cleaves the target DNA complementary to crRNA.</text>
</comment>
<comment type="function">
    <text evidence="12">CRISPR (clustered regularly interspaced short palindromic repeat) is an adaptive immune system that provides protection against mobile genetic elements (viruses, transposable elements and conjugative plasmids). CRISPR clusters contain spacers, sequences complementary to antecedent mobile elements, and target invading nucleic acids. CRISPR clusters are transcribed and processed into CRISPR RNA (crRNA). In type II CRISPR systems correct processing of pre-crRNA requires a trans-encoded small RNA (tracrRNA), endogenous ribonuclease 3 (rnc) and this protein. The tracrRNA serves as a guide for ribonuclease 3-aided processing of pre-crRNA. Subsequently Cas9/crRNA/tracrRNA endonucleolytically cleaves linear or circular dsDNA target complementary to the spacer; Cas9 is inactive in the absence of the 2 guide RNAs (gRNA). Cas9 recognizes the protospacer adjacent motif (PAM) in the CRISPR repeat sequences to help distinguish self versus nonself, as targets within the bacterial CRISPR locus do not have PAMs. PAM recognition is also required for catalytic activity.</text>
</comment>
<evidence type="ECO:0000256" key="10">
    <source>
        <dbReference type="ARBA" id="ARBA00023211"/>
    </source>
</evidence>
<evidence type="ECO:0000256" key="12">
    <source>
        <dbReference type="HAMAP-Rule" id="MF_01480"/>
    </source>
</evidence>
<dbReference type="NCBIfam" id="TIGR01865">
    <property type="entry name" value="cas_Csn1"/>
    <property type="match status" value="1"/>
</dbReference>
<dbReference type="PROSITE" id="PS51749">
    <property type="entry name" value="HNH_CAS9"/>
    <property type="match status" value="1"/>
</dbReference>
<dbReference type="Gene3D" id="3.30.420.10">
    <property type="entry name" value="Ribonuclease H-like superfamily/Ribonuclease H"/>
    <property type="match status" value="3"/>
</dbReference>
<dbReference type="GO" id="GO:0016787">
    <property type="term" value="F:hydrolase activity"/>
    <property type="evidence" value="ECO:0007669"/>
    <property type="project" value="UniProtKB-KW"/>
</dbReference>
<organism evidence="14 15">
    <name type="scientific">Tenacibaculum maritimum NCIMB 2154</name>
    <dbReference type="NCBI Taxonomy" id="1349785"/>
    <lineage>
        <taxon>Bacteria</taxon>
        <taxon>Pseudomonadati</taxon>
        <taxon>Bacteroidota</taxon>
        <taxon>Flavobacteriia</taxon>
        <taxon>Flavobacteriales</taxon>
        <taxon>Flavobacteriaceae</taxon>
        <taxon>Tenacibaculum</taxon>
    </lineage>
</organism>
<keyword evidence="3" id="KW-0479">Metal-binding</keyword>
<dbReference type="InterPro" id="IPR003615">
    <property type="entry name" value="HNH_nuc"/>
</dbReference>
<proteinExistence type="inferred from homology"/>
<feature type="domain" description="HNH Cas9-type" evidence="13">
    <location>
        <begin position="579"/>
        <end position="736"/>
    </location>
</feature>
<dbReference type="RefSeq" id="WP_100211383.1">
    <property type="nucleotide sequence ID" value="NZ_CP138495.1"/>
</dbReference>
<evidence type="ECO:0000256" key="7">
    <source>
        <dbReference type="ARBA" id="ARBA00022884"/>
    </source>
</evidence>
<dbReference type="AlphaFoldDB" id="A0A2H1EBI2"/>
<keyword evidence="7 12" id="KW-0694">RNA-binding</keyword>
<evidence type="ECO:0000256" key="9">
    <source>
        <dbReference type="ARBA" id="ARBA00023125"/>
    </source>
</evidence>
<comment type="similarity">
    <text evidence="12">Belongs to the CRISPR-associated Cas9 family.</text>
</comment>
<evidence type="ECO:0000256" key="8">
    <source>
        <dbReference type="ARBA" id="ARBA00023118"/>
    </source>
</evidence>
<dbReference type="GO" id="GO:0051607">
    <property type="term" value="P:defense response to virus"/>
    <property type="evidence" value="ECO:0007669"/>
    <property type="project" value="UniProtKB-UniRule"/>
</dbReference>
<accession>A0A2H1EBI2</accession>
<dbReference type="STRING" id="1349785.GCA_000509405_00175"/>
<protein>
    <recommendedName>
        <fullName evidence="12">CRISPR-associated endonuclease Cas9</fullName>
        <ecNumber evidence="12">3.1.-.-</ecNumber>
    </recommendedName>
</protein>
<evidence type="ECO:0000256" key="4">
    <source>
        <dbReference type="ARBA" id="ARBA00022759"/>
    </source>
</evidence>
<keyword evidence="4 12" id="KW-0255">Endonuclease</keyword>
<dbReference type="InterPro" id="IPR036397">
    <property type="entry name" value="RNaseH_sf"/>
</dbReference>
<evidence type="ECO:0000256" key="5">
    <source>
        <dbReference type="ARBA" id="ARBA00022801"/>
    </source>
</evidence>
<dbReference type="OrthoDB" id="9777169at2"/>
<dbReference type="HAMAP" id="MF_01480">
    <property type="entry name" value="Cas9"/>
    <property type="match status" value="1"/>
</dbReference>
<evidence type="ECO:0000256" key="6">
    <source>
        <dbReference type="ARBA" id="ARBA00022842"/>
    </source>
</evidence>
<dbReference type="InterPro" id="IPR040619">
    <property type="entry name" value="Cas9_alpha-helical_lobe"/>
</dbReference>
<keyword evidence="15" id="KW-1185">Reference proteome</keyword>
<comment type="cofactor">
    <cofactor evidence="1">
        <name>Mg(2+)</name>
        <dbReference type="ChEBI" id="CHEBI:18420"/>
    </cofactor>
</comment>
<keyword evidence="8 12" id="KW-0051">Antiviral defense</keyword>
<dbReference type="InterPro" id="IPR033114">
    <property type="entry name" value="HNH_CAS9"/>
</dbReference>
<evidence type="ECO:0000256" key="2">
    <source>
        <dbReference type="ARBA" id="ARBA00022722"/>
    </source>
</evidence>
<name>A0A2H1EBI2_9FLAO</name>
<dbReference type="KEGG" id="tmar:MARIT_1996"/>
<feature type="active site" description="For RuvC-like nuclease domain" evidence="12">
    <location>
        <position position="8"/>
    </location>
</feature>
<dbReference type="Pfam" id="PF18541">
    <property type="entry name" value="RuvC_III"/>
    <property type="match status" value="1"/>
</dbReference>
<dbReference type="GO" id="GO:0043571">
    <property type="term" value="P:maintenance of CRISPR repeat elements"/>
    <property type="evidence" value="ECO:0007669"/>
    <property type="project" value="UniProtKB-UniRule"/>
</dbReference>
<keyword evidence="6" id="KW-0460">Magnesium</keyword>
<evidence type="ECO:0000259" key="13">
    <source>
        <dbReference type="PROSITE" id="PS51749"/>
    </source>
</evidence>
<dbReference type="GO" id="GO:0003677">
    <property type="term" value="F:DNA binding"/>
    <property type="evidence" value="ECO:0007669"/>
    <property type="project" value="UniProtKB-UniRule"/>
</dbReference>
<dbReference type="InterPro" id="IPR028629">
    <property type="entry name" value="Cas9"/>
</dbReference>
<dbReference type="EC" id="3.1.-.-" evidence="12"/>
<dbReference type="GO" id="GO:0046872">
    <property type="term" value="F:metal ion binding"/>
    <property type="evidence" value="ECO:0007669"/>
    <property type="project" value="UniProtKB-UniRule"/>
</dbReference>
<evidence type="ECO:0000313" key="15">
    <source>
        <dbReference type="Proteomes" id="UP000231564"/>
    </source>
</evidence>